<dbReference type="Proteomes" id="UP000693981">
    <property type="component" value="Unassembled WGS sequence"/>
</dbReference>
<reference evidence="10" key="1">
    <citation type="submission" date="2021-02" db="EMBL/GenBank/DDBJ databases">
        <authorList>
            <person name="Palmer J.M."/>
        </authorList>
    </citation>
    <scope>NUCLEOTIDE SEQUENCE</scope>
    <source>
        <strain evidence="10">SCRP23</strain>
    </source>
</reference>
<evidence type="ECO:0000256" key="1">
    <source>
        <dbReference type="ARBA" id="ARBA00001946"/>
    </source>
</evidence>
<dbReference type="NCBIfam" id="NF000658">
    <property type="entry name" value="PRK00029.1"/>
    <property type="match status" value="1"/>
</dbReference>
<evidence type="ECO:0000313" key="10">
    <source>
        <dbReference type="EMBL" id="KAG7401767.1"/>
    </source>
</evidence>
<evidence type="ECO:0000256" key="2">
    <source>
        <dbReference type="ARBA" id="ARBA00009747"/>
    </source>
</evidence>
<dbReference type="PANTHER" id="PTHR12153:SF15">
    <property type="entry name" value="PROTEIN ADENYLYLTRANSFERASE SELO, MITOCHONDRIAL"/>
    <property type="match status" value="1"/>
</dbReference>
<evidence type="ECO:0000256" key="5">
    <source>
        <dbReference type="ARBA" id="ARBA00022723"/>
    </source>
</evidence>
<evidence type="ECO:0000256" key="9">
    <source>
        <dbReference type="ARBA" id="ARBA00031547"/>
    </source>
</evidence>
<evidence type="ECO:0000256" key="6">
    <source>
        <dbReference type="ARBA" id="ARBA00022741"/>
    </source>
</evidence>
<dbReference type="HAMAP" id="MF_00692">
    <property type="entry name" value="SelO"/>
    <property type="match status" value="1"/>
</dbReference>
<name>A0A8T1X6M0_9STRA</name>
<sequence>MMTRVVGTSSSAATRGRLSRAMSHWRLNPRARFDNSVLRSLPLDSEPQNFVRNPVKGACFSRIQPTPIVNPELVVASRDALSLAGIELHPDQDEVQDELQPIASLVPFLAGNDLFAGSEPAAQCYCGHQFGFFSGQLGDGAALYLGEIVQDDHPAGRYELQLKGSGPTPYSRTADGRKVLRSTLREFLCSENMHALGVPTTRAGSVVVSRETEVLRDVFYDGNAAMEPTAVVTRIATSFLRFGSFEIFKGTDELTGLAGPSADLENKEEMMKQMLDFTIRQYFPEIGSGDRKYQLFFEEVVRRTAKLVAKWQSVGFCHGVLNTDNMSVVGDTLDYGPFGFMEHFDPKHVCNTSDDRGRYRYEAQPEICKWNCEVFADQLGLVMDRTDLQPSLNTFDAVYEEEYMRLMREKLGLSHRNGHGEHDKAMVDALFDVLAHTGADFTCTFRYLSHLDAFGSVESRDRVVQQLVDISETLAQQKRNLERAMGGFSDSQFEMIAMLLQQNPARARQYGITPALVAQMTAQRKEKEWLAGTTDDERKNSVRAAWQDWVNIYVSRIRDDSDGSSDAERRKRMLGVNPLFVLRNHVAQKAIDLAHEGDYAGVQHIFELMTNPFDEVSDDGDLVYTRPQDPSTAPLCVSLSGQNEVPAMTNDQLQPLAGTTRFLRVTEDDSIGEERAATGVSLLKRLGEATGVTKLTNYLNEKTLAYWLRQKRDPKEIFNLLGLAGLKGKAHRKARYKYYVRYLNMFKEEQAKQGAARLANAS</sequence>
<dbReference type="PANTHER" id="PTHR12153">
    <property type="entry name" value="SELENOPROTEIN O"/>
    <property type="match status" value="1"/>
</dbReference>
<gene>
    <name evidence="10" type="ORF">PHYBOEH_011056</name>
</gene>
<dbReference type="GO" id="GO:0005524">
    <property type="term" value="F:ATP binding"/>
    <property type="evidence" value="ECO:0007669"/>
    <property type="project" value="UniProtKB-KW"/>
</dbReference>
<keyword evidence="7" id="KW-0067">ATP-binding</keyword>
<evidence type="ECO:0000256" key="4">
    <source>
        <dbReference type="ARBA" id="ARBA00022695"/>
    </source>
</evidence>
<comment type="similarity">
    <text evidence="2">Belongs to the SELO family.</text>
</comment>
<keyword evidence="4" id="KW-0548">Nucleotidyltransferase</keyword>
<proteinExistence type="inferred from homology"/>
<dbReference type="OrthoDB" id="10254721at2759"/>
<evidence type="ECO:0000256" key="3">
    <source>
        <dbReference type="ARBA" id="ARBA00022679"/>
    </source>
</evidence>
<comment type="cofactor">
    <cofactor evidence="1">
        <name>Mg(2+)</name>
        <dbReference type="ChEBI" id="CHEBI:18420"/>
    </cofactor>
</comment>
<dbReference type="Pfam" id="PF02696">
    <property type="entry name" value="SelO"/>
    <property type="match status" value="1"/>
</dbReference>
<keyword evidence="11" id="KW-1185">Reference proteome</keyword>
<keyword evidence="8" id="KW-0460">Magnesium</keyword>
<dbReference type="AlphaFoldDB" id="A0A8T1X6M0"/>
<organism evidence="10 11">
    <name type="scientific">Phytophthora boehmeriae</name>
    <dbReference type="NCBI Taxonomy" id="109152"/>
    <lineage>
        <taxon>Eukaryota</taxon>
        <taxon>Sar</taxon>
        <taxon>Stramenopiles</taxon>
        <taxon>Oomycota</taxon>
        <taxon>Peronosporomycetes</taxon>
        <taxon>Peronosporales</taxon>
        <taxon>Peronosporaceae</taxon>
        <taxon>Phytophthora</taxon>
    </lineage>
</organism>
<keyword evidence="3" id="KW-0808">Transferase</keyword>
<evidence type="ECO:0000313" key="11">
    <source>
        <dbReference type="Proteomes" id="UP000693981"/>
    </source>
</evidence>
<keyword evidence="6" id="KW-0547">Nucleotide-binding</keyword>
<evidence type="ECO:0000256" key="7">
    <source>
        <dbReference type="ARBA" id="ARBA00022840"/>
    </source>
</evidence>
<dbReference type="GO" id="GO:0016779">
    <property type="term" value="F:nucleotidyltransferase activity"/>
    <property type="evidence" value="ECO:0007669"/>
    <property type="project" value="UniProtKB-KW"/>
</dbReference>
<evidence type="ECO:0000256" key="8">
    <source>
        <dbReference type="ARBA" id="ARBA00022842"/>
    </source>
</evidence>
<accession>A0A8T1X6M0</accession>
<dbReference type="GO" id="GO:0046872">
    <property type="term" value="F:metal ion binding"/>
    <property type="evidence" value="ECO:0007669"/>
    <property type="project" value="UniProtKB-KW"/>
</dbReference>
<dbReference type="InterPro" id="IPR003846">
    <property type="entry name" value="SelO"/>
</dbReference>
<keyword evidence="5" id="KW-0479">Metal-binding</keyword>
<comment type="caution">
    <text evidence="10">The sequence shown here is derived from an EMBL/GenBank/DDBJ whole genome shotgun (WGS) entry which is preliminary data.</text>
</comment>
<protein>
    <recommendedName>
        <fullName evidence="9">Selenoprotein O</fullName>
    </recommendedName>
</protein>
<dbReference type="EMBL" id="JAGDFL010000008">
    <property type="protein sequence ID" value="KAG7401767.1"/>
    <property type="molecule type" value="Genomic_DNA"/>
</dbReference>